<dbReference type="Pfam" id="PF13439">
    <property type="entry name" value="Glyco_transf_4"/>
    <property type="match status" value="1"/>
</dbReference>
<evidence type="ECO:0000256" key="3">
    <source>
        <dbReference type="SAM" id="MobiDB-lite"/>
    </source>
</evidence>
<organism evidence="5 6">
    <name type="scientific">Brachybacterium massiliense</name>
    <dbReference type="NCBI Taxonomy" id="1755098"/>
    <lineage>
        <taxon>Bacteria</taxon>
        <taxon>Bacillati</taxon>
        <taxon>Actinomycetota</taxon>
        <taxon>Actinomycetes</taxon>
        <taxon>Micrococcales</taxon>
        <taxon>Dermabacteraceae</taxon>
        <taxon>Brachybacterium</taxon>
    </lineage>
</organism>
<dbReference type="InterPro" id="IPR050194">
    <property type="entry name" value="Glycosyltransferase_grp1"/>
</dbReference>
<gene>
    <name evidence="5" type="ORF">K8V81_12940</name>
</gene>
<reference evidence="5" key="1">
    <citation type="journal article" date="2021" name="PeerJ">
        <title>Extensive microbial diversity within the chicken gut microbiome revealed by metagenomics and culture.</title>
        <authorList>
            <person name="Gilroy R."/>
            <person name="Ravi A."/>
            <person name="Getino M."/>
            <person name="Pursley I."/>
            <person name="Horton D.L."/>
            <person name="Alikhan N.F."/>
            <person name="Baker D."/>
            <person name="Gharbi K."/>
            <person name="Hall N."/>
            <person name="Watson M."/>
            <person name="Adriaenssens E.M."/>
            <person name="Foster-Nyarko E."/>
            <person name="Jarju S."/>
            <person name="Secka A."/>
            <person name="Antonio M."/>
            <person name="Oren A."/>
            <person name="Chaudhuri R.R."/>
            <person name="La Ragione R."/>
            <person name="Hildebrand F."/>
            <person name="Pallen M.J."/>
        </authorList>
    </citation>
    <scope>NUCLEOTIDE SEQUENCE</scope>
    <source>
        <strain evidence="5">ChiGjej5B5-22894</strain>
    </source>
</reference>
<dbReference type="GO" id="GO:1901137">
    <property type="term" value="P:carbohydrate derivative biosynthetic process"/>
    <property type="evidence" value="ECO:0007669"/>
    <property type="project" value="UniProtKB-ARBA"/>
</dbReference>
<evidence type="ECO:0000256" key="2">
    <source>
        <dbReference type="ARBA" id="ARBA00022679"/>
    </source>
</evidence>
<dbReference type="SUPFAM" id="SSF53756">
    <property type="entry name" value="UDP-Glycosyltransferase/glycogen phosphorylase"/>
    <property type="match status" value="1"/>
</dbReference>
<dbReference type="AlphaFoldDB" id="A0A921SY71"/>
<feature type="compositionally biased region" description="Low complexity" evidence="3">
    <location>
        <begin position="319"/>
        <end position="359"/>
    </location>
</feature>
<dbReference type="CDD" id="cd03801">
    <property type="entry name" value="GT4_PimA-like"/>
    <property type="match status" value="1"/>
</dbReference>
<dbReference type="GO" id="GO:0016757">
    <property type="term" value="F:glycosyltransferase activity"/>
    <property type="evidence" value="ECO:0007669"/>
    <property type="project" value="UniProtKB-KW"/>
</dbReference>
<sequence length="365" mass="38820">EQALEVAMLAREHGVTHLHAHFASMATTVARLAALVTDLPYSFTAHAKDIFHRDVEDADLARKLRDADHAVTISEYNRHHLVERFGATTTARLELVRNGLELERFPFRGHAEIGEMPRLLGVGRLVEKKGFDQLIDTVHALRAEGREVHADIVGDGPLREDLAARIQQLGLTEQVHLLGPRTQEEVRGLLAQADLFVAPFVIGADGNADGLPTVLLEAMATGIPCVAAAVTAVGEVIIDGTTGWLVPTGDTPALIDAVREALDPATDRLARTTAARELVAAHYDSRGQARALRALAERSAHRNILTEPIALADLDAAQTPTAQTATAQPPTGQAPEGRRPSAPTLSPAASPSAGVAAAPTGRSRS</sequence>
<dbReference type="Proteomes" id="UP000742460">
    <property type="component" value="Unassembled WGS sequence"/>
</dbReference>
<feature type="region of interest" description="Disordered" evidence="3">
    <location>
        <begin position="319"/>
        <end position="365"/>
    </location>
</feature>
<dbReference type="PANTHER" id="PTHR45947:SF14">
    <property type="entry name" value="SLL1723 PROTEIN"/>
    <property type="match status" value="1"/>
</dbReference>
<feature type="non-terminal residue" evidence="5">
    <location>
        <position position="1"/>
    </location>
</feature>
<evidence type="ECO:0000313" key="6">
    <source>
        <dbReference type="Proteomes" id="UP000742460"/>
    </source>
</evidence>
<dbReference type="EMBL" id="DYUE01000306">
    <property type="protein sequence ID" value="HJG92618.1"/>
    <property type="molecule type" value="Genomic_DNA"/>
</dbReference>
<accession>A0A921SY71</accession>
<protein>
    <submittedName>
        <fullName evidence="5">Glycosyltransferase</fullName>
        <ecNumber evidence="5">2.4.-.-</ecNumber>
    </submittedName>
</protein>
<keyword evidence="1 5" id="KW-0328">Glycosyltransferase</keyword>
<comment type="caution">
    <text evidence="5">The sequence shown here is derived from an EMBL/GenBank/DDBJ whole genome shotgun (WGS) entry which is preliminary data.</text>
</comment>
<dbReference type="EC" id="2.4.-.-" evidence="5"/>
<dbReference type="InterPro" id="IPR028098">
    <property type="entry name" value="Glyco_trans_4-like_N"/>
</dbReference>
<feature type="domain" description="Glycosyltransferase subfamily 4-like N-terminal" evidence="4">
    <location>
        <begin position="5"/>
        <end position="104"/>
    </location>
</feature>
<dbReference type="Pfam" id="PF13692">
    <property type="entry name" value="Glyco_trans_1_4"/>
    <property type="match status" value="1"/>
</dbReference>
<dbReference type="PANTHER" id="PTHR45947">
    <property type="entry name" value="SULFOQUINOVOSYL TRANSFERASE SQD2"/>
    <property type="match status" value="1"/>
</dbReference>
<reference evidence="5" key="2">
    <citation type="submission" date="2021-09" db="EMBL/GenBank/DDBJ databases">
        <authorList>
            <person name="Gilroy R."/>
        </authorList>
    </citation>
    <scope>NUCLEOTIDE SEQUENCE</scope>
    <source>
        <strain evidence="5">ChiGjej5B5-22894</strain>
    </source>
</reference>
<evidence type="ECO:0000256" key="1">
    <source>
        <dbReference type="ARBA" id="ARBA00022676"/>
    </source>
</evidence>
<proteinExistence type="predicted"/>
<keyword evidence="2 5" id="KW-0808">Transferase</keyword>
<evidence type="ECO:0000313" key="5">
    <source>
        <dbReference type="EMBL" id="HJG92618.1"/>
    </source>
</evidence>
<dbReference type="Gene3D" id="3.40.50.2000">
    <property type="entry name" value="Glycogen Phosphorylase B"/>
    <property type="match status" value="2"/>
</dbReference>
<evidence type="ECO:0000259" key="4">
    <source>
        <dbReference type="Pfam" id="PF13439"/>
    </source>
</evidence>
<name>A0A921SY71_9MICO</name>